<dbReference type="Pfam" id="PF04239">
    <property type="entry name" value="DUF421"/>
    <property type="match status" value="1"/>
</dbReference>
<accession>A0ABX0FBE9</accession>
<evidence type="ECO:0000256" key="6">
    <source>
        <dbReference type="ARBA" id="ARBA00023136"/>
    </source>
</evidence>
<dbReference type="Pfam" id="PF20730">
    <property type="entry name" value="YetF_N"/>
    <property type="match status" value="1"/>
</dbReference>
<evidence type="ECO:0000256" key="2">
    <source>
        <dbReference type="ARBA" id="ARBA00006448"/>
    </source>
</evidence>
<evidence type="ECO:0000256" key="1">
    <source>
        <dbReference type="ARBA" id="ARBA00004651"/>
    </source>
</evidence>
<feature type="transmembrane region" description="Helical" evidence="7">
    <location>
        <begin position="6"/>
        <end position="25"/>
    </location>
</feature>
<comment type="similarity">
    <text evidence="2">Belongs to the UPF0702 family.</text>
</comment>
<evidence type="ECO:0000259" key="9">
    <source>
        <dbReference type="Pfam" id="PF20730"/>
    </source>
</evidence>
<dbReference type="InterPro" id="IPR048454">
    <property type="entry name" value="YetF_N"/>
</dbReference>
<keyword evidence="6 7" id="KW-0472">Membrane</keyword>
<feature type="transmembrane region" description="Helical" evidence="7">
    <location>
        <begin position="58"/>
        <end position="79"/>
    </location>
</feature>
<keyword evidence="5 7" id="KW-1133">Transmembrane helix</keyword>
<proteinExistence type="inferred from homology"/>
<dbReference type="Gene3D" id="3.30.240.20">
    <property type="entry name" value="bsu07140 like domains"/>
    <property type="match status" value="1"/>
</dbReference>
<dbReference type="InterPro" id="IPR007353">
    <property type="entry name" value="DUF421"/>
</dbReference>
<evidence type="ECO:0000256" key="3">
    <source>
        <dbReference type="ARBA" id="ARBA00022475"/>
    </source>
</evidence>
<evidence type="ECO:0000256" key="7">
    <source>
        <dbReference type="SAM" id="Phobius"/>
    </source>
</evidence>
<reference evidence="10 11" key="1">
    <citation type="submission" date="2020-01" db="EMBL/GenBank/DDBJ databases">
        <title>Polyphasic characterisation and genomic insights into a novel alkali tolerant bacterium VR-M41.</title>
        <authorList>
            <person name="Vemuluri V.R."/>
        </authorList>
    </citation>
    <scope>NUCLEOTIDE SEQUENCE [LARGE SCALE GENOMIC DNA]</scope>
    <source>
        <strain evidence="10 11">VR-M41</strain>
    </source>
</reference>
<evidence type="ECO:0000313" key="11">
    <source>
        <dbReference type="Proteomes" id="UP000800303"/>
    </source>
</evidence>
<organism evidence="10 11">
    <name type="scientific">Saccharibacillus alkalitolerans</name>
    <dbReference type="NCBI Taxonomy" id="2705290"/>
    <lineage>
        <taxon>Bacteria</taxon>
        <taxon>Bacillati</taxon>
        <taxon>Bacillota</taxon>
        <taxon>Bacilli</taxon>
        <taxon>Bacillales</taxon>
        <taxon>Paenibacillaceae</taxon>
        <taxon>Saccharibacillus</taxon>
    </lineage>
</organism>
<dbReference type="InterPro" id="IPR023090">
    <property type="entry name" value="UPF0702_alpha/beta_dom_sf"/>
</dbReference>
<dbReference type="EMBL" id="JAAFGS010000005">
    <property type="protein sequence ID" value="NGZ76799.1"/>
    <property type="molecule type" value="Genomic_DNA"/>
</dbReference>
<dbReference type="PANTHER" id="PTHR34582:SF5">
    <property type="entry name" value="UPF0702 TRANSMEMBRANE PROTEIN YETF"/>
    <property type="match status" value="1"/>
</dbReference>
<sequence length="215" mass="24398">MLTLTLILKLISGLLALIITVRMLGKKTLSQATSFDLVYLLVLGGILAQSIYDTRVNVLHLLLAIAVWGLMVYLIEIAVRRKERARALVKGSPAMLFMDGEMQVQSFIDTNMEVEQFRSLLRQKGIFCLENVDQAILETSGGLSVITKGEPVQTLSYLLVNTGEYVNMDMGKNQDRERTRRILREAGYDDVRDIFCALWSEEYGLYLVPYPEKRK</sequence>
<keyword evidence="11" id="KW-1185">Reference proteome</keyword>
<dbReference type="Proteomes" id="UP000800303">
    <property type="component" value="Unassembled WGS sequence"/>
</dbReference>
<evidence type="ECO:0000259" key="8">
    <source>
        <dbReference type="Pfam" id="PF04239"/>
    </source>
</evidence>
<gene>
    <name evidence="10" type="ORF">GYN08_15855</name>
</gene>
<feature type="domain" description="YetF-like N-terminal transmembrane" evidence="9">
    <location>
        <begin position="4"/>
        <end position="77"/>
    </location>
</feature>
<evidence type="ECO:0000256" key="4">
    <source>
        <dbReference type="ARBA" id="ARBA00022692"/>
    </source>
</evidence>
<feature type="transmembrane region" description="Helical" evidence="7">
    <location>
        <begin position="37"/>
        <end position="52"/>
    </location>
</feature>
<feature type="domain" description="YetF C-terminal" evidence="8">
    <location>
        <begin position="82"/>
        <end position="199"/>
    </location>
</feature>
<dbReference type="RefSeq" id="WP_166275988.1">
    <property type="nucleotide sequence ID" value="NZ_JAAFGS010000005.1"/>
</dbReference>
<dbReference type="PANTHER" id="PTHR34582">
    <property type="entry name" value="UPF0702 TRANSMEMBRANE PROTEIN YCAP"/>
    <property type="match status" value="1"/>
</dbReference>
<evidence type="ECO:0000256" key="5">
    <source>
        <dbReference type="ARBA" id="ARBA00022989"/>
    </source>
</evidence>
<evidence type="ECO:0000313" key="10">
    <source>
        <dbReference type="EMBL" id="NGZ76799.1"/>
    </source>
</evidence>
<protein>
    <submittedName>
        <fullName evidence="10">DUF421 domain-containing protein</fullName>
    </submittedName>
</protein>
<comment type="subcellular location">
    <subcellularLocation>
        <location evidence="1">Cell membrane</location>
        <topology evidence="1">Multi-pass membrane protein</topology>
    </subcellularLocation>
</comment>
<keyword evidence="3" id="KW-1003">Cell membrane</keyword>
<comment type="caution">
    <text evidence="10">The sequence shown here is derived from an EMBL/GenBank/DDBJ whole genome shotgun (WGS) entry which is preliminary data.</text>
</comment>
<name>A0ABX0FBE9_9BACL</name>
<keyword evidence="4 7" id="KW-0812">Transmembrane</keyword>